<evidence type="ECO:0000313" key="3">
    <source>
        <dbReference type="Proteomes" id="UP001605036"/>
    </source>
</evidence>
<comment type="caution">
    <text evidence="2">The sequence shown here is derived from an EMBL/GenBank/DDBJ whole genome shotgun (WGS) entry which is preliminary data.</text>
</comment>
<dbReference type="AlphaFoldDB" id="A0ABD1XJA5"/>
<name>A0ABD1XJA5_9MARC</name>
<evidence type="ECO:0000313" key="2">
    <source>
        <dbReference type="EMBL" id="KAL2608011.1"/>
    </source>
</evidence>
<feature type="transmembrane region" description="Helical" evidence="1">
    <location>
        <begin position="66"/>
        <end position="85"/>
    </location>
</feature>
<sequence>MGVWRSFKGWVKRTVMRMVMRVVRTRIYKFARKIARATAIPLSITVGASAAGACVASAAAFPVVQGALIGAGVGVIMVVSARLWWRYRDAQRTRRRSFTTFSISGRKVSTNVICVCDVQAHVHPASNVICMNCF</sequence>
<reference evidence="2 3" key="1">
    <citation type="submission" date="2024-09" db="EMBL/GenBank/DDBJ databases">
        <title>Chromosome-scale assembly of Riccia fluitans.</title>
        <authorList>
            <person name="Paukszto L."/>
            <person name="Sawicki J."/>
            <person name="Karawczyk K."/>
            <person name="Piernik-Szablinska J."/>
            <person name="Szczecinska M."/>
            <person name="Mazdziarz M."/>
        </authorList>
    </citation>
    <scope>NUCLEOTIDE SEQUENCE [LARGE SCALE GENOMIC DNA]</scope>
    <source>
        <strain evidence="2">Rf_01</strain>
        <tissue evidence="2">Aerial parts of the thallus</tissue>
    </source>
</reference>
<keyword evidence="1" id="KW-0472">Membrane</keyword>
<keyword evidence="3" id="KW-1185">Reference proteome</keyword>
<keyword evidence="1" id="KW-1133">Transmembrane helix</keyword>
<evidence type="ECO:0000256" key="1">
    <source>
        <dbReference type="SAM" id="Phobius"/>
    </source>
</evidence>
<proteinExistence type="predicted"/>
<protein>
    <submittedName>
        <fullName evidence="2">Uncharacterized protein</fullName>
    </submittedName>
</protein>
<keyword evidence="1" id="KW-0812">Transmembrane</keyword>
<organism evidence="2 3">
    <name type="scientific">Riccia fluitans</name>
    <dbReference type="NCBI Taxonomy" id="41844"/>
    <lineage>
        <taxon>Eukaryota</taxon>
        <taxon>Viridiplantae</taxon>
        <taxon>Streptophyta</taxon>
        <taxon>Embryophyta</taxon>
        <taxon>Marchantiophyta</taxon>
        <taxon>Marchantiopsida</taxon>
        <taxon>Marchantiidae</taxon>
        <taxon>Marchantiales</taxon>
        <taxon>Ricciaceae</taxon>
        <taxon>Riccia</taxon>
    </lineage>
</organism>
<accession>A0ABD1XJA5</accession>
<dbReference type="EMBL" id="JBHFFA010000008">
    <property type="protein sequence ID" value="KAL2608011.1"/>
    <property type="molecule type" value="Genomic_DNA"/>
</dbReference>
<gene>
    <name evidence="2" type="ORF">R1flu_026584</name>
</gene>
<dbReference type="Proteomes" id="UP001605036">
    <property type="component" value="Unassembled WGS sequence"/>
</dbReference>